<sequence length="19" mass="2112">MVGLRSVFSRFSAELCPLV</sequence>
<dbReference type="EMBL" id="GBXM01063489">
    <property type="protein sequence ID" value="JAH45088.1"/>
    <property type="molecule type" value="Transcribed_RNA"/>
</dbReference>
<protein>
    <submittedName>
        <fullName evidence="1">Uncharacterized protein</fullName>
    </submittedName>
</protein>
<dbReference type="AlphaFoldDB" id="A0A0E9SX18"/>
<organism evidence="1">
    <name type="scientific">Anguilla anguilla</name>
    <name type="common">European freshwater eel</name>
    <name type="synonym">Muraena anguilla</name>
    <dbReference type="NCBI Taxonomy" id="7936"/>
    <lineage>
        <taxon>Eukaryota</taxon>
        <taxon>Metazoa</taxon>
        <taxon>Chordata</taxon>
        <taxon>Craniata</taxon>
        <taxon>Vertebrata</taxon>
        <taxon>Euteleostomi</taxon>
        <taxon>Actinopterygii</taxon>
        <taxon>Neopterygii</taxon>
        <taxon>Teleostei</taxon>
        <taxon>Anguilliformes</taxon>
        <taxon>Anguillidae</taxon>
        <taxon>Anguilla</taxon>
    </lineage>
</organism>
<name>A0A0E9SX18_ANGAN</name>
<accession>A0A0E9SX18</accession>
<reference evidence="1" key="1">
    <citation type="submission" date="2014-11" db="EMBL/GenBank/DDBJ databases">
        <authorList>
            <person name="Amaro Gonzalez C."/>
        </authorList>
    </citation>
    <scope>NUCLEOTIDE SEQUENCE</scope>
</reference>
<reference evidence="1" key="2">
    <citation type="journal article" date="2015" name="Fish Shellfish Immunol.">
        <title>Early steps in the European eel (Anguilla anguilla)-Vibrio vulnificus interaction in the gills: Role of the RtxA13 toxin.</title>
        <authorList>
            <person name="Callol A."/>
            <person name="Pajuelo D."/>
            <person name="Ebbesson L."/>
            <person name="Teles M."/>
            <person name="MacKenzie S."/>
            <person name="Amaro C."/>
        </authorList>
    </citation>
    <scope>NUCLEOTIDE SEQUENCE</scope>
</reference>
<proteinExistence type="predicted"/>
<evidence type="ECO:0000313" key="1">
    <source>
        <dbReference type="EMBL" id="JAH45088.1"/>
    </source>
</evidence>